<reference evidence="6" key="1">
    <citation type="submission" date="2016-07" db="EMBL/GenBank/DDBJ databases">
        <authorList>
            <person name="Florea S."/>
            <person name="Webb J.S."/>
            <person name="Jaromczyk J."/>
            <person name="Schardl C.L."/>
        </authorList>
    </citation>
    <scope>NUCLEOTIDE SEQUENCE [LARGE SCALE GENOMIC DNA]</scope>
</reference>
<dbReference type="Proteomes" id="UP000184997">
    <property type="component" value="Unassembled WGS sequence"/>
</dbReference>
<gene>
    <name evidence="5" type="ORF">XTGNCPPB3709_1335</name>
</gene>
<name>A0A1M4JGF9_9XANT</name>
<evidence type="ECO:0000313" key="5">
    <source>
        <dbReference type="EMBL" id="SBV87410.1"/>
    </source>
</evidence>
<dbReference type="Pfam" id="PF01546">
    <property type="entry name" value="Peptidase_M20"/>
    <property type="match status" value="1"/>
</dbReference>
<sequence>MDSARIDRFLSEKWDDDIVPQLVDYIRIPNKSPMFDADWVAHGYMDDAVKLMERWARAQAIPGLVVEVVQLQGRTPLIYLDVPATGAETGADTVLLYGHLDKQPEMTGWDADLGPWTPVLKGDRLYGRGGADDGYALFGSLAAILALQDQGIAHARCVILIEACEESGSYDLPAYVDHLAERIGKPSLVVCLDSGCGNYEQLWCTTSLRGLAGGNFSVKVLSEGVHSGDASGVVPSSFRVLRELLSRLEDEATGKIRVEGLYAEIPEERLAQARKVAEVLGDEVYSKFPFLPGMTPMDEDLTELVLNRTWRPALSVTGADGLPPLASAGNVLRPQTAVKLSLRLPPTLDGKHAGELLKDVLLRDPPYGAQVSLALEKSSSGWNAPAQSPWLTDAIEAASQAAFGKPAMYMGEGGSIPFMGMLGEKFPGAQFMITGVLGPHSNAHGPNEFLHIPMGKRVTACVSKVIAEHHAASVRGETTGSAAVAGGEQHGAHGCC</sequence>
<keyword evidence="1" id="KW-0645">Protease</keyword>
<dbReference type="Gene3D" id="3.40.630.10">
    <property type="entry name" value="Zn peptidases"/>
    <property type="match status" value="1"/>
</dbReference>
<dbReference type="SUPFAM" id="SSF53187">
    <property type="entry name" value="Zn-dependent exopeptidases"/>
    <property type="match status" value="1"/>
</dbReference>
<dbReference type="GO" id="GO:0008233">
    <property type="term" value="F:peptidase activity"/>
    <property type="evidence" value="ECO:0007669"/>
    <property type="project" value="UniProtKB-KW"/>
</dbReference>
<protein>
    <submittedName>
        <fullName evidence="5">Succinyl-diaminopimelate desuccinylase</fullName>
    </submittedName>
</protein>
<keyword evidence="2" id="KW-0479">Metal-binding</keyword>
<evidence type="ECO:0000256" key="3">
    <source>
        <dbReference type="ARBA" id="ARBA00022801"/>
    </source>
</evidence>
<dbReference type="InterPro" id="IPR051458">
    <property type="entry name" value="Cyt/Met_Dipeptidase"/>
</dbReference>
<feature type="domain" description="Peptidase M20 dimerisation" evidence="4">
    <location>
        <begin position="207"/>
        <end position="361"/>
    </location>
</feature>
<dbReference type="AlphaFoldDB" id="A0A1M4JGF9"/>
<dbReference type="GO" id="GO:0006508">
    <property type="term" value="P:proteolysis"/>
    <property type="evidence" value="ECO:0007669"/>
    <property type="project" value="UniProtKB-KW"/>
</dbReference>
<dbReference type="PANTHER" id="PTHR43270">
    <property type="entry name" value="BETA-ALA-HIS DIPEPTIDASE"/>
    <property type="match status" value="1"/>
</dbReference>
<dbReference type="InterPro" id="IPR011650">
    <property type="entry name" value="Peptidase_M20_dimer"/>
</dbReference>
<dbReference type="GO" id="GO:0046872">
    <property type="term" value="F:metal ion binding"/>
    <property type="evidence" value="ECO:0007669"/>
    <property type="project" value="UniProtKB-KW"/>
</dbReference>
<dbReference type="Gene3D" id="3.30.70.360">
    <property type="match status" value="1"/>
</dbReference>
<keyword evidence="3" id="KW-0378">Hydrolase</keyword>
<dbReference type="EMBL" id="FLUK01000115">
    <property type="protein sequence ID" value="SBV87410.1"/>
    <property type="molecule type" value="Genomic_DNA"/>
</dbReference>
<dbReference type="CDD" id="cd05682">
    <property type="entry name" value="M20_dipept_dapE"/>
    <property type="match status" value="1"/>
</dbReference>
<evidence type="ECO:0000256" key="1">
    <source>
        <dbReference type="ARBA" id="ARBA00022670"/>
    </source>
</evidence>
<dbReference type="Pfam" id="PF07687">
    <property type="entry name" value="M20_dimer"/>
    <property type="match status" value="1"/>
</dbReference>
<evidence type="ECO:0000313" key="6">
    <source>
        <dbReference type="Proteomes" id="UP000184997"/>
    </source>
</evidence>
<organism evidence="5 6">
    <name type="scientific">Xanthomonas graminis pv. graminis</name>
    <dbReference type="NCBI Taxonomy" id="134874"/>
    <lineage>
        <taxon>Bacteria</taxon>
        <taxon>Pseudomonadati</taxon>
        <taxon>Pseudomonadota</taxon>
        <taxon>Gammaproteobacteria</taxon>
        <taxon>Lysobacterales</taxon>
        <taxon>Lysobacteraceae</taxon>
        <taxon>Xanthomonas</taxon>
        <taxon>Xanthomonas translucens group</taxon>
        <taxon>Xanthomonas graminis</taxon>
    </lineage>
</organism>
<evidence type="ECO:0000256" key="2">
    <source>
        <dbReference type="ARBA" id="ARBA00022723"/>
    </source>
</evidence>
<dbReference type="PANTHER" id="PTHR43270:SF4">
    <property type="entry name" value="CARNOSINE DIPEPTIDASE 2, ISOFORM A"/>
    <property type="match status" value="1"/>
</dbReference>
<dbReference type="InterPro" id="IPR002933">
    <property type="entry name" value="Peptidase_M20"/>
</dbReference>
<accession>A0A1M4JGF9</accession>
<evidence type="ECO:0000259" key="4">
    <source>
        <dbReference type="Pfam" id="PF07687"/>
    </source>
</evidence>
<dbReference type="RefSeq" id="WP_009591867.1">
    <property type="nucleotide sequence ID" value="NZ_CP076252.1"/>
</dbReference>
<proteinExistence type="predicted"/>